<gene>
    <name evidence="1" type="ORF">CL3777Contig1_03</name>
</gene>
<organism evidence="1">
    <name type="scientific">Pinus radiata</name>
    <name type="common">Monterey pine</name>
    <name type="synonym">Pinus insignis</name>
    <dbReference type="NCBI Taxonomy" id="3347"/>
    <lineage>
        <taxon>Eukaryota</taxon>
        <taxon>Viridiplantae</taxon>
        <taxon>Streptophyta</taxon>
        <taxon>Embryophyta</taxon>
        <taxon>Tracheophyta</taxon>
        <taxon>Spermatophyta</taxon>
        <taxon>Pinopsida</taxon>
        <taxon>Pinidae</taxon>
        <taxon>Conifers I</taxon>
        <taxon>Pinales</taxon>
        <taxon>Pinaceae</taxon>
        <taxon>Pinus</taxon>
        <taxon>Pinus subgen. Pinus</taxon>
    </lineage>
</organism>
<dbReference type="EMBL" id="JQ264112">
    <property type="protein sequence ID" value="AEW09093.1"/>
    <property type="molecule type" value="Genomic_DNA"/>
</dbReference>
<name>H9MD96_PINRA</name>
<protein>
    <submittedName>
        <fullName evidence="1">Uncharacterized protein</fullName>
    </submittedName>
</protein>
<dbReference type="AlphaFoldDB" id="H9MD96"/>
<evidence type="ECO:0000313" key="1">
    <source>
        <dbReference type="EMBL" id="AEW09093.1"/>
    </source>
</evidence>
<proteinExistence type="predicted"/>
<accession>H9MD96</accession>
<sequence>GWCKGNNDNVSDPCSAIGDTNFLKPGLGAKRLGELIKDLLSPKNLAQTQCK</sequence>
<reference evidence="1" key="1">
    <citation type="submission" date="2011-12" db="EMBL/GenBank/DDBJ databases">
        <title>Nucleotide Diversity and Divergence in the Loblolly Pine Gene Space.</title>
        <authorList>
            <person name="Neale D.B."/>
            <person name="Wegrzyn J.L."/>
            <person name="Lee J.M."/>
            <person name="Eckert A.J."/>
            <person name="Liechty J.D."/>
            <person name="Stevens K.A."/>
            <person name="Langley C.H."/>
        </authorList>
    </citation>
    <scope>NUCLEOTIDE SEQUENCE</scope>
    <source>
        <strain evidence="1">7035</strain>
        <tissue evidence="1">Megagametophyte</tissue>
    </source>
</reference>
<feature type="non-terminal residue" evidence="1">
    <location>
        <position position="1"/>
    </location>
</feature>